<dbReference type="InterPro" id="IPR035940">
    <property type="entry name" value="CAP_sf"/>
</dbReference>
<dbReference type="PRINTS" id="PR00837">
    <property type="entry name" value="V5TPXLIKE"/>
</dbReference>
<dbReference type="SUPFAM" id="SSF55797">
    <property type="entry name" value="PR-1-like"/>
    <property type="match status" value="1"/>
</dbReference>
<proteinExistence type="predicted"/>
<dbReference type="Pfam" id="PF00188">
    <property type="entry name" value="CAP"/>
    <property type="match status" value="1"/>
</dbReference>
<dbReference type="PROSITE" id="PS01010">
    <property type="entry name" value="CRISP_2"/>
    <property type="match status" value="1"/>
</dbReference>
<sequence>MAVLIVSSIAQAAPLESDANAELPWLSAPSNICSIAKPPAPPDATTSLLALQNQERARFGEEPLVWDEGLAKAARDWAKILATEGMFEHSPPWLRGNTGENLFMGTAGAFTPAGMVNEFLAERKDFTPGTFPNVSRTGQWHAVGHYTQIIWRGTRKVGCAITRGGGYDYLVCRYWPAGNVSGEQVY</sequence>
<comment type="caution">
    <text evidence="2">The sequence shown here is derived from an EMBL/GenBank/DDBJ whole genome shotgun (WGS) entry which is preliminary data.</text>
</comment>
<dbReference type="Gene3D" id="3.40.33.10">
    <property type="entry name" value="CAP"/>
    <property type="match status" value="1"/>
</dbReference>
<accession>A0A3S2UVY0</accession>
<dbReference type="InterPro" id="IPR002413">
    <property type="entry name" value="V5_allergen-like"/>
</dbReference>
<dbReference type="GO" id="GO:0005576">
    <property type="term" value="C:extracellular region"/>
    <property type="evidence" value="ECO:0007669"/>
    <property type="project" value="InterPro"/>
</dbReference>
<dbReference type="PRINTS" id="PR00838">
    <property type="entry name" value="V5ALLERGEN"/>
</dbReference>
<dbReference type="EMBL" id="SACO01000003">
    <property type="protein sequence ID" value="RVU06471.1"/>
    <property type="molecule type" value="Genomic_DNA"/>
</dbReference>
<dbReference type="InterPro" id="IPR001283">
    <property type="entry name" value="CRISP-related"/>
</dbReference>
<dbReference type="PROSITE" id="PS01009">
    <property type="entry name" value="CRISP_1"/>
    <property type="match status" value="1"/>
</dbReference>
<feature type="domain" description="SCP" evidence="1">
    <location>
        <begin position="43"/>
        <end position="182"/>
    </location>
</feature>
<evidence type="ECO:0000313" key="2">
    <source>
        <dbReference type="EMBL" id="RVU06471.1"/>
    </source>
</evidence>
<reference evidence="2 3" key="1">
    <citation type="submission" date="2019-01" db="EMBL/GenBank/DDBJ databases">
        <authorList>
            <person name="Chen W.-M."/>
        </authorList>
    </citation>
    <scope>NUCLEOTIDE SEQUENCE [LARGE SCALE GENOMIC DNA]</scope>
    <source>
        <strain evidence="2 3">FSY-9</strain>
    </source>
</reference>
<organism evidence="2 3">
    <name type="scientific">Novosphingobium umbonatum</name>
    <dbReference type="NCBI Taxonomy" id="1908524"/>
    <lineage>
        <taxon>Bacteria</taxon>
        <taxon>Pseudomonadati</taxon>
        <taxon>Pseudomonadota</taxon>
        <taxon>Alphaproteobacteria</taxon>
        <taxon>Sphingomonadales</taxon>
        <taxon>Sphingomonadaceae</taxon>
        <taxon>Novosphingobium</taxon>
    </lineage>
</organism>
<dbReference type="PANTHER" id="PTHR10334">
    <property type="entry name" value="CYSTEINE-RICH SECRETORY PROTEIN-RELATED"/>
    <property type="match status" value="1"/>
</dbReference>
<dbReference type="InterPro" id="IPR014044">
    <property type="entry name" value="CAP_dom"/>
</dbReference>
<dbReference type="InterPro" id="IPR018244">
    <property type="entry name" value="Allrgn_V5/Tpx1_CS"/>
</dbReference>
<keyword evidence="3" id="KW-1185">Reference proteome</keyword>
<gene>
    <name evidence="2" type="ORF">EOE18_05195</name>
</gene>
<dbReference type="OrthoDB" id="9794228at2"/>
<evidence type="ECO:0000259" key="1">
    <source>
        <dbReference type="SMART" id="SM00198"/>
    </source>
</evidence>
<dbReference type="Proteomes" id="UP000282837">
    <property type="component" value="Unassembled WGS sequence"/>
</dbReference>
<protein>
    <submittedName>
        <fullName evidence="2">SCP-like extracellular</fullName>
    </submittedName>
</protein>
<evidence type="ECO:0000313" key="3">
    <source>
        <dbReference type="Proteomes" id="UP000282837"/>
    </source>
</evidence>
<dbReference type="SMART" id="SM00198">
    <property type="entry name" value="SCP"/>
    <property type="match status" value="1"/>
</dbReference>
<dbReference type="RefSeq" id="WP_127706930.1">
    <property type="nucleotide sequence ID" value="NZ_SACO01000003.1"/>
</dbReference>
<dbReference type="AlphaFoldDB" id="A0A3S2UVY0"/>
<name>A0A3S2UVY0_9SPHN</name>